<dbReference type="AlphaFoldDB" id="Q46W14"/>
<dbReference type="KEGG" id="reu:Reut_A3311"/>
<keyword evidence="1" id="KW-1133">Transmembrane helix</keyword>
<proteinExistence type="predicted"/>
<keyword evidence="1" id="KW-0812">Transmembrane</keyword>
<name>Q46W14_CUPPJ</name>
<dbReference type="HOGENOM" id="CLU_2301128_0_0_4"/>
<sequence length="100" mass="11279">MFGLSAFAKHLRKSMRPNFYNSLCPDAERISAVDLAKYIEENPLDTTYNAHQIIRHLENALKLRVTISAMVLAALFAGYATVPAGRTFRFVKFEDAELIS</sequence>
<dbReference type="EMBL" id="CP000090">
    <property type="protein sequence ID" value="AAZ62670.1"/>
    <property type="molecule type" value="Genomic_DNA"/>
</dbReference>
<organism evidence="2">
    <name type="scientific">Cupriavidus pinatubonensis (strain JMP 134 / LMG 1197)</name>
    <name type="common">Cupriavidus necator (strain JMP 134)</name>
    <dbReference type="NCBI Taxonomy" id="264198"/>
    <lineage>
        <taxon>Bacteria</taxon>
        <taxon>Pseudomonadati</taxon>
        <taxon>Pseudomonadota</taxon>
        <taxon>Betaproteobacteria</taxon>
        <taxon>Burkholderiales</taxon>
        <taxon>Burkholderiaceae</taxon>
        <taxon>Cupriavidus</taxon>
    </lineage>
</organism>
<keyword evidence="1" id="KW-0472">Membrane</keyword>
<feature type="transmembrane region" description="Helical" evidence="1">
    <location>
        <begin position="63"/>
        <end position="82"/>
    </location>
</feature>
<reference evidence="2" key="1">
    <citation type="submission" date="2005-08" db="EMBL/GenBank/DDBJ databases">
        <title>Complete sequence of Chromosome1 of Ralstonia eutropha JMP134.</title>
        <authorList>
            <person name="Copeland A."/>
            <person name="Lucas S."/>
            <person name="Lapidus A."/>
            <person name="Barry K."/>
            <person name="Detter J.C."/>
            <person name="Glavina T."/>
            <person name="Hammon N."/>
            <person name="Israni S."/>
            <person name="Pitluck S."/>
            <person name="Goltsman E."/>
            <person name="Martinez M."/>
            <person name="Schmutz J."/>
            <person name="Larimer F."/>
            <person name="Land M."/>
            <person name="Lykidis A."/>
            <person name="Richardson P."/>
        </authorList>
    </citation>
    <scope>NUCLEOTIDE SEQUENCE</scope>
    <source>
        <strain evidence="2">JMP134</strain>
    </source>
</reference>
<accession>Q46W14</accession>
<evidence type="ECO:0000256" key="1">
    <source>
        <dbReference type="SAM" id="Phobius"/>
    </source>
</evidence>
<gene>
    <name evidence="2" type="ordered locus">Reut_A3311</name>
</gene>
<protein>
    <submittedName>
        <fullName evidence="2">Uncharacterized protein</fullName>
    </submittedName>
</protein>
<evidence type="ECO:0000313" key="2">
    <source>
        <dbReference type="EMBL" id="AAZ62670.1"/>
    </source>
</evidence>